<dbReference type="PROSITE" id="PS51635">
    <property type="entry name" value="PNPLA"/>
    <property type="match status" value="1"/>
</dbReference>
<feature type="short sequence motif" description="GXSXG" evidence="2">
    <location>
        <begin position="41"/>
        <end position="45"/>
    </location>
</feature>
<proteinExistence type="predicted"/>
<dbReference type="RefSeq" id="WP_012833480.1">
    <property type="nucleotide sequence ID" value="NC_013441.1"/>
</dbReference>
<feature type="short sequence motif" description="DGA/G" evidence="2">
    <location>
        <begin position="185"/>
        <end position="187"/>
    </location>
</feature>
<dbReference type="STRING" id="526226.Gbro_1643"/>
<accession>D0L7Q0</accession>
<sequence>MSSTVVLGGGGLAGIGWLTGVLAALEETGALTLADADTVIGTSAGSAVGAAVLQSGSAVTQFDVMVRATRRNTELSPSSDLTAVMTGIVAINESDADAADKARRLVELSQRYARTDPAARRAVVASRLPSQQWPENLQVTALRADGELVAFTSGTGVGIVDAVAASCAVPGVWPAVHVDDADYIDGGSLSATNAHLAAVADRVFVLAPMANLGGAPAPEVAAVLDRATVIRPSERAAAGFGPNPLDPDIRGVAAVLGYEDGYAVATTGDIR</sequence>
<feature type="active site" description="Proton acceptor" evidence="2">
    <location>
        <position position="185"/>
    </location>
</feature>
<dbReference type="Gene3D" id="3.40.1090.10">
    <property type="entry name" value="Cytosolic phospholipase A2 catalytic domain"/>
    <property type="match status" value="2"/>
</dbReference>
<dbReference type="AlphaFoldDB" id="D0L7Q0"/>
<dbReference type="EMBL" id="CP001802">
    <property type="protein sequence ID" value="ACY20913.1"/>
    <property type="molecule type" value="Genomic_DNA"/>
</dbReference>
<evidence type="ECO:0000259" key="3">
    <source>
        <dbReference type="PROSITE" id="PS51635"/>
    </source>
</evidence>
<dbReference type="HOGENOM" id="CLU_055284_1_0_11"/>
<dbReference type="InterPro" id="IPR002641">
    <property type="entry name" value="PNPLA_dom"/>
</dbReference>
<dbReference type="SUPFAM" id="SSF52151">
    <property type="entry name" value="FabD/lysophospholipase-like"/>
    <property type="match status" value="1"/>
</dbReference>
<organism evidence="4 5">
    <name type="scientific">Gordonia bronchialis (strain ATCC 25592 / DSM 43247 / BCRC 13721 / JCM 3198 / KCTC 3076 / NBRC 16047 / NCTC 10667)</name>
    <name type="common">Rhodococcus bronchialis</name>
    <dbReference type="NCBI Taxonomy" id="526226"/>
    <lineage>
        <taxon>Bacteria</taxon>
        <taxon>Bacillati</taxon>
        <taxon>Actinomycetota</taxon>
        <taxon>Actinomycetes</taxon>
        <taxon>Mycobacteriales</taxon>
        <taxon>Gordoniaceae</taxon>
        <taxon>Gordonia</taxon>
    </lineage>
</organism>
<evidence type="ECO:0000313" key="5">
    <source>
        <dbReference type="Proteomes" id="UP000001219"/>
    </source>
</evidence>
<keyword evidence="2" id="KW-0378">Hydrolase</keyword>
<dbReference type="Proteomes" id="UP000001219">
    <property type="component" value="Chromosome"/>
</dbReference>
<feature type="short sequence motif" description="GXGXXG" evidence="2">
    <location>
        <begin position="9"/>
        <end position="14"/>
    </location>
</feature>
<gene>
    <name evidence="4" type="ordered locus">Gbro_1643</name>
</gene>
<protein>
    <submittedName>
        <fullName evidence="4">Patatin</fullName>
    </submittedName>
</protein>
<keyword evidence="1 2" id="KW-0443">Lipid metabolism</keyword>
<reference evidence="5" key="1">
    <citation type="submission" date="2009-10" db="EMBL/GenBank/DDBJ databases">
        <title>The complete chromosome of Gordonia bronchialis DSM 43247.</title>
        <authorList>
            <consortium name="US DOE Joint Genome Institute (JGI-PGF)"/>
            <person name="Lucas S."/>
            <person name="Copeland A."/>
            <person name="Lapidus A."/>
            <person name="Glavina del Rio T."/>
            <person name="Dalin E."/>
            <person name="Tice H."/>
            <person name="Bruce D."/>
            <person name="Goodwin L."/>
            <person name="Pitluck S."/>
            <person name="Kyrpides N."/>
            <person name="Mavromatis K."/>
            <person name="Ivanova N."/>
            <person name="Ovchinnikova G."/>
            <person name="Saunders E."/>
            <person name="Brettin T."/>
            <person name="Detter J.C."/>
            <person name="Han C."/>
            <person name="Larimer F."/>
            <person name="Land M."/>
            <person name="Hauser L."/>
            <person name="Markowitz V."/>
            <person name="Cheng J.-F."/>
            <person name="Hugenholtz P."/>
            <person name="Woyke T."/>
            <person name="Wu D."/>
            <person name="Jando M."/>
            <person name="Schneider S."/>
            <person name="Goeker M."/>
            <person name="Klenk H.-P."/>
            <person name="Eisen J.A."/>
        </authorList>
    </citation>
    <scope>NUCLEOTIDE SEQUENCE [LARGE SCALE GENOMIC DNA]</scope>
    <source>
        <strain evidence="5">ATCC 25592 / DSM 43247 / BCRC 13721 / JCM 3198 / KCTC 3076 / NBRC 16047 / NCTC 10667</strain>
    </source>
</reference>
<dbReference type="InterPro" id="IPR016035">
    <property type="entry name" value="Acyl_Trfase/lysoPLipase"/>
</dbReference>
<keyword evidence="2" id="KW-0442">Lipid degradation</keyword>
<name>D0L7Q0_GORB4</name>
<dbReference type="eggNOG" id="COG1752">
    <property type="taxonomic scope" value="Bacteria"/>
</dbReference>
<reference evidence="4 5" key="2">
    <citation type="journal article" date="2010" name="Stand. Genomic Sci.">
        <title>Complete genome sequence of Gordonia bronchialis type strain (3410).</title>
        <authorList>
            <person name="Ivanova N."/>
            <person name="Sikorski J."/>
            <person name="Jando M."/>
            <person name="Lapidus A."/>
            <person name="Nolan M."/>
            <person name="Lucas S."/>
            <person name="Del Rio T.G."/>
            <person name="Tice H."/>
            <person name="Copeland A."/>
            <person name="Cheng J.F."/>
            <person name="Chen F."/>
            <person name="Bruce D."/>
            <person name="Goodwin L."/>
            <person name="Pitluck S."/>
            <person name="Mavromatis K."/>
            <person name="Ovchinnikova G."/>
            <person name="Pati A."/>
            <person name="Chen A."/>
            <person name="Palaniappan K."/>
            <person name="Land M."/>
            <person name="Hauser L."/>
            <person name="Chang Y.J."/>
            <person name="Jeffries C.D."/>
            <person name="Chain P."/>
            <person name="Saunders E."/>
            <person name="Han C."/>
            <person name="Detter J.C."/>
            <person name="Brettin T."/>
            <person name="Rohde M."/>
            <person name="Goker M."/>
            <person name="Bristow J."/>
            <person name="Eisen J.A."/>
            <person name="Markowitz V."/>
            <person name="Hugenholtz P."/>
            <person name="Klenk H.P."/>
            <person name="Kyrpides N.C."/>
        </authorList>
    </citation>
    <scope>NUCLEOTIDE SEQUENCE [LARGE SCALE GENOMIC DNA]</scope>
    <source>
        <strain evidence="5">ATCC 25592 / DSM 43247 / BCRC 13721 / JCM 3198 / KCTC 3076 / NBRC 16047 / NCTC 10667</strain>
    </source>
</reference>
<feature type="domain" description="PNPLA" evidence="3">
    <location>
        <begin position="5"/>
        <end position="199"/>
    </location>
</feature>
<dbReference type="GO" id="GO:0016787">
    <property type="term" value="F:hydrolase activity"/>
    <property type="evidence" value="ECO:0007669"/>
    <property type="project" value="UniProtKB-UniRule"/>
</dbReference>
<evidence type="ECO:0000256" key="1">
    <source>
        <dbReference type="ARBA" id="ARBA00023098"/>
    </source>
</evidence>
<keyword evidence="5" id="KW-1185">Reference proteome</keyword>
<evidence type="ECO:0000313" key="4">
    <source>
        <dbReference type="EMBL" id="ACY20913.1"/>
    </source>
</evidence>
<feature type="active site" description="Nucleophile" evidence="2">
    <location>
        <position position="43"/>
    </location>
</feature>
<dbReference type="Pfam" id="PF01734">
    <property type="entry name" value="Patatin"/>
    <property type="match status" value="1"/>
</dbReference>
<dbReference type="KEGG" id="gbr:Gbro_1643"/>
<evidence type="ECO:0000256" key="2">
    <source>
        <dbReference type="PROSITE-ProRule" id="PRU01161"/>
    </source>
</evidence>
<dbReference type="GO" id="GO:0016042">
    <property type="term" value="P:lipid catabolic process"/>
    <property type="evidence" value="ECO:0007669"/>
    <property type="project" value="UniProtKB-UniRule"/>
</dbReference>
<dbReference type="OrthoDB" id="2339873at2"/>